<comment type="caution">
    <text evidence="2">The sequence shown here is derived from an EMBL/GenBank/DDBJ whole genome shotgun (WGS) entry which is preliminary data.</text>
</comment>
<dbReference type="Proteomes" id="UP000054630">
    <property type="component" value="Unassembled WGS sequence"/>
</dbReference>
<organism evidence="2 3">
    <name type="scientific">Trichinella nelsoni</name>
    <dbReference type="NCBI Taxonomy" id="6336"/>
    <lineage>
        <taxon>Eukaryota</taxon>
        <taxon>Metazoa</taxon>
        <taxon>Ecdysozoa</taxon>
        <taxon>Nematoda</taxon>
        <taxon>Enoplea</taxon>
        <taxon>Dorylaimia</taxon>
        <taxon>Trichinellida</taxon>
        <taxon>Trichinellidae</taxon>
        <taxon>Trichinella</taxon>
    </lineage>
</organism>
<evidence type="ECO:0000313" key="3">
    <source>
        <dbReference type="Proteomes" id="UP000054630"/>
    </source>
</evidence>
<reference evidence="2 3" key="1">
    <citation type="submission" date="2015-01" db="EMBL/GenBank/DDBJ databases">
        <title>Evolution of Trichinella species and genotypes.</title>
        <authorList>
            <person name="Korhonen P.K."/>
            <person name="Edoardo P."/>
            <person name="Giuseppe L.R."/>
            <person name="Gasser R.B."/>
        </authorList>
    </citation>
    <scope>NUCLEOTIDE SEQUENCE [LARGE SCALE GENOMIC DNA]</scope>
    <source>
        <strain evidence="2">ISS37</strain>
    </source>
</reference>
<name>A0A0V0RIH1_9BILA</name>
<evidence type="ECO:0000256" key="1">
    <source>
        <dbReference type="SAM" id="MobiDB-lite"/>
    </source>
</evidence>
<gene>
    <name evidence="2" type="ORF">T07_7166</name>
</gene>
<sequence length="123" mass="14253">MLNTRSSTSKRLEDNRKPLKKRPTRSHLTLVNEKKLLKIRYYVTVIFDVIKFLASNKFSFRSNDELYSDSSSETCSTFGLFLRLSKFTLYTPNAAICNSPVIQNEPLEIMAKTVCEKTADKYR</sequence>
<dbReference type="EMBL" id="JYDL01000167">
    <property type="protein sequence ID" value="KRX14242.1"/>
    <property type="molecule type" value="Genomic_DNA"/>
</dbReference>
<accession>A0A0V0RIH1</accession>
<proteinExistence type="predicted"/>
<evidence type="ECO:0000313" key="2">
    <source>
        <dbReference type="EMBL" id="KRX14242.1"/>
    </source>
</evidence>
<feature type="region of interest" description="Disordered" evidence="1">
    <location>
        <begin position="1"/>
        <end position="25"/>
    </location>
</feature>
<dbReference type="AlphaFoldDB" id="A0A0V0RIH1"/>
<keyword evidence="3" id="KW-1185">Reference proteome</keyword>
<protein>
    <submittedName>
        <fullName evidence="2">Uncharacterized protein</fullName>
    </submittedName>
</protein>
<dbReference type="OrthoDB" id="5920453at2759"/>